<dbReference type="GO" id="GO:0006955">
    <property type="term" value="P:immune response"/>
    <property type="evidence" value="ECO:0000318"/>
    <property type="project" value="GO_Central"/>
</dbReference>
<dbReference type="InterPro" id="IPR013783">
    <property type="entry name" value="Ig-like_fold"/>
</dbReference>
<protein>
    <recommendedName>
        <fullName evidence="12">Ig-like domain-containing protein</fullName>
    </recommendedName>
</protein>
<organism evidence="13 14">
    <name type="scientific">Strongylocentrotus purpuratus</name>
    <name type="common">Purple sea urchin</name>
    <dbReference type="NCBI Taxonomy" id="7668"/>
    <lineage>
        <taxon>Eukaryota</taxon>
        <taxon>Metazoa</taxon>
        <taxon>Echinodermata</taxon>
        <taxon>Eleutherozoa</taxon>
        <taxon>Echinozoa</taxon>
        <taxon>Echinoidea</taxon>
        <taxon>Euechinoidea</taxon>
        <taxon>Echinacea</taxon>
        <taxon>Camarodonta</taxon>
        <taxon>Echinidea</taxon>
        <taxon>Strongylocentrotidae</taxon>
        <taxon>Strongylocentrotus</taxon>
    </lineage>
</organism>
<keyword evidence="14" id="KW-1185">Reference proteome</keyword>
<keyword evidence="7" id="KW-1015">Disulfide bond</keyword>
<dbReference type="PROSITE" id="PS50835">
    <property type="entry name" value="IG_LIKE"/>
    <property type="match status" value="1"/>
</dbReference>
<keyword evidence="10" id="KW-0393">Immunoglobulin domain</keyword>
<evidence type="ECO:0000313" key="14">
    <source>
        <dbReference type="Proteomes" id="UP000007110"/>
    </source>
</evidence>
<keyword evidence="6 11" id="KW-0472">Membrane</keyword>
<keyword evidence="5 11" id="KW-1133">Transmembrane helix</keyword>
<dbReference type="Proteomes" id="UP000007110">
    <property type="component" value="Unassembled WGS sequence"/>
</dbReference>
<evidence type="ECO:0000256" key="6">
    <source>
        <dbReference type="ARBA" id="ARBA00023136"/>
    </source>
</evidence>
<dbReference type="GeneID" id="105447588"/>
<dbReference type="InParanoid" id="A0A7M7HPK9"/>
<evidence type="ECO:0000256" key="7">
    <source>
        <dbReference type="ARBA" id="ARBA00023157"/>
    </source>
</evidence>
<feature type="domain" description="Ig-like" evidence="12">
    <location>
        <begin position="70"/>
        <end position="164"/>
    </location>
</feature>
<evidence type="ECO:0000256" key="5">
    <source>
        <dbReference type="ARBA" id="ARBA00022989"/>
    </source>
</evidence>
<keyword evidence="9" id="KW-0325">Glycoprotein</keyword>
<dbReference type="GO" id="GO:0031295">
    <property type="term" value="P:T cell costimulation"/>
    <property type="evidence" value="ECO:0000318"/>
    <property type="project" value="GO_Central"/>
</dbReference>
<reference evidence="14" key="1">
    <citation type="submission" date="2015-02" db="EMBL/GenBank/DDBJ databases">
        <title>Genome sequencing for Strongylocentrotus purpuratus.</title>
        <authorList>
            <person name="Murali S."/>
            <person name="Liu Y."/>
            <person name="Vee V."/>
            <person name="English A."/>
            <person name="Wang M."/>
            <person name="Skinner E."/>
            <person name="Han Y."/>
            <person name="Muzny D.M."/>
            <person name="Worley K.C."/>
            <person name="Gibbs R.A."/>
        </authorList>
    </citation>
    <scope>NUCLEOTIDE SEQUENCE</scope>
</reference>
<dbReference type="InterPro" id="IPR051713">
    <property type="entry name" value="T-cell_Activation_Regulation"/>
</dbReference>
<evidence type="ECO:0000256" key="3">
    <source>
        <dbReference type="ARBA" id="ARBA00022692"/>
    </source>
</evidence>
<dbReference type="GO" id="GO:0042130">
    <property type="term" value="P:negative regulation of T cell proliferation"/>
    <property type="evidence" value="ECO:0000318"/>
    <property type="project" value="GO_Central"/>
</dbReference>
<evidence type="ECO:0000256" key="8">
    <source>
        <dbReference type="ARBA" id="ARBA00023170"/>
    </source>
</evidence>
<feature type="transmembrane region" description="Helical" evidence="11">
    <location>
        <begin position="195"/>
        <end position="214"/>
    </location>
</feature>
<accession>A0A7M7HPK9</accession>
<dbReference type="OrthoDB" id="10031887at2759"/>
<dbReference type="FunCoup" id="A0A7M7HPK9">
    <property type="interactions" value="964"/>
</dbReference>
<dbReference type="PANTHER" id="PTHR25466">
    <property type="entry name" value="T-LYMPHOCYTE ACTIVATION ANTIGEN"/>
    <property type="match status" value="1"/>
</dbReference>
<evidence type="ECO:0000256" key="9">
    <source>
        <dbReference type="ARBA" id="ARBA00023180"/>
    </source>
</evidence>
<dbReference type="PANTHER" id="PTHR25466:SF9">
    <property type="entry name" value="FIBRONECTIN TYPE-III DOMAIN-CONTAINING PROTEIN"/>
    <property type="match status" value="1"/>
</dbReference>
<comment type="subcellular location">
    <subcellularLocation>
        <location evidence="1">Cell membrane</location>
        <topology evidence="1">Single-pass type I membrane protein</topology>
    </subcellularLocation>
</comment>
<evidence type="ECO:0000256" key="2">
    <source>
        <dbReference type="ARBA" id="ARBA00022475"/>
    </source>
</evidence>
<dbReference type="EnsemblMetazoa" id="XM_011685850">
    <property type="protein sequence ID" value="XP_011684152"/>
    <property type="gene ID" value="LOC105447588"/>
</dbReference>
<reference evidence="13" key="2">
    <citation type="submission" date="2021-01" db="UniProtKB">
        <authorList>
            <consortium name="EnsemblMetazoa"/>
        </authorList>
    </citation>
    <scope>IDENTIFICATION</scope>
</reference>
<evidence type="ECO:0000256" key="4">
    <source>
        <dbReference type="ARBA" id="ARBA00022729"/>
    </source>
</evidence>
<dbReference type="InterPro" id="IPR007110">
    <property type="entry name" value="Ig-like_dom"/>
</dbReference>
<dbReference type="Gene3D" id="2.60.40.10">
    <property type="entry name" value="Immunoglobulins"/>
    <property type="match status" value="2"/>
</dbReference>
<dbReference type="RefSeq" id="XP_011684152.1">
    <property type="nucleotide sequence ID" value="XM_011685850.1"/>
</dbReference>
<dbReference type="GO" id="GO:0042102">
    <property type="term" value="P:positive regulation of T cell proliferation"/>
    <property type="evidence" value="ECO:0000318"/>
    <property type="project" value="GO_Central"/>
</dbReference>
<name>A0A7M7HPK9_STRPU</name>
<evidence type="ECO:0000256" key="10">
    <source>
        <dbReference type="ARBA" id="ARBA00023319"/>
    </source>
</evidence>
<keyword evidence="8" id="KW-0675">Receptor</keyword>
<evidence type="ECO:0000259" key="12">
    <source>
        <dbReference type="PROSITE" id="PS50835"/>
    </source>
</evidence>
<dbReference type="GO" id="GO:0007166">
    <property type="term" value="P:cell surface receptor signaling pathway"/>
    <property type="evidence" value="ECO:0000318"/>
    <property type="project" value="GO_Central"/>
</dbReference>
<keyword evidence="2" id="KW-1003">Cell membrane</keyword>
<evidence type="ECO:0000313" key="13">
    <source>
        <dbReference type="EnsemblMetazoa" id="XP_011684152"/>
    </source>
</evidence>
<dbReference type="GO" id="GO:0009897">
    <property type="term" value="C:external side of plasma membrane"/>
    <property type="evidence" value="ECO:0000318"/>
    <property type="project" value="GO_Central"/>
</dbReference>
<proteinExistence type="predicted"/>
<dbReference type="InterPro" id="IPR036179">
    <property type="entry name" value="Ig-like_dom_sf"/>
</dbReference>
<evidence type="ECO:0000256" key="1">
    <source>
        <dbReference type="ARBA" id="ARBA00004251"/>
    </source>
</evidence>
<keyword evidence="4" id="KW-0732">Signal</keyword>
<dbReference type="KEGG" id="spu:105447588"/>
<sequence length="238" mass="26420">MSKAGGNMLIDAEYKNRTSFQNNHSRFILKEIAVADEGTFECHVDYPTQPVESTVIVKLNVFSPRPDTLPVISPCTKVDEPSSCSIHVNQSVTLTCTLPNVYPVKDTELVWYRDGKRVSSTHNATQNDDGTTDISRQIQVSETGNFTCNATYFSAKGRDDTAVSVEAWNKPPSDVRNTTGKNVTGSQIDGMTIRMMLFVAIAGISLAIITRFFYRSKATGKSGLLMKYADKYSKFYRV</sequence>
<keyword evidence="3 11" id="KW-0812">Transmembrane</keyword>
<dbReference type="SUPFAM" id="SSF48726">
    <property type="entry name" value="Immunoglobulin"/>
    <property type="match status" value="1"/>
</dbReference>
<evidence type="ECO:0000256" key="11">
    <source>
        <dbReference type="SAM" id="Phobius"/>
    </source>
</evidence>
<dbReference type="Pfam" id="PF13895">
    <property type="entry name" value="Ig_2"/>
    <property type="match status" value="1"/>
</dbReference>
<dbReference type="GO" id="GO:0071222">
    <property type="term" value="P:cellular response to lipopolysaccharide"/>
    <property type="evidence" value="ECO:0000318"/>
    <property type="project" value="GO_Central"/>
</dbReference>
<dbReference type="AlphaFoldDB" id="A0A7M7HPK9"/>